<evidence type="ECO:0000259" key="2">
    <source>
        <dbReference type="Pfam" id="PF01478"/>
    </source>
</evidence>
<keyword evidence="1" id="KW-0812">Transmembrane</keyword>
<dbReference type="InterPro" id="IPR000045">
    <property type="entry name" value="Prepilin_IV_endopep_pep"/>
</dbReference>
<feature type="domain" description="Prepilin type IV endopeptidase peptidase" evidence="2">
    <location>
        <begin position="2"/>
        <end position="100"/>
    </location>
</feature>
<proteinExistence type="predicted"/>
<keyword evidence="1" id="KW-1133">Transmembrane helix</keyword>
<feature type="transmembrane region" description="Helical" evidence="1">
    <location>
        <begin position="50"/>
        <end position="68"/>
    </location>
</feature>
<evidence type="ECO:0000313" key="4">
    <source>
        <dbReference type="Proteomes" id="UP000473008"/>
    </source>
</evidence>
<feature type="transmembrane region" description="Helical" evidence="1">
    <location>
        <begin position="84"/>
        <end position="105"/>
    </location>
</feature>
<dbReference type="GO" id="GO:0004190">
    <property type="term" value="F:aspartic-type endopeptidase activity"/>
    <property type="evidence" value="ECO:0007669"/>
    <property type="project" value="InterPro"/>
</dbReference>
<dbReference type="AlphaFoldDB" id="A0A6M1RQK8"/>
<dbReference type="Gene3D" id="1.20.120.1220">
    <property type="match status" value="1"/>
</dbReference>
<comment type="caution">
    <text evidence="3">The sequence shown here is derived from an EMBL/GenBank/DDBJ whole genome shotgun (WGS) entry which is preliminary data.</text>
</comment>
<protein>
    <recommendedName>
        <fullName evidence="2">Prepilin type IV endopeptidase peptidase domain-containing protein</fullName>
    </recommendedName>
</protein>
<gene>
    <name evidence="3" type="ORF">G5S52_11865</name>
</gene>
<dbReference type="GO" id="GO:0016020">
    <property type="term" value="C:membrane"/>
    <property type="evidence" value="ECO:0007669"/>
    <property type="project" value="InterPro"/>
</dbReference>
<name>A0A6M1RQK8_9GAMM</name>
<keyword evidence="4" id="KW-1185">Reference proteome</keyword>
<sequence length="137" mass="15157">MLLITSSIVVLLSDISHRRISNKLNLIVCFICLSLAVFSEDYSLQLSQSVLILGVGLVLFLLGILAAGDTKLFSSYALIIDSKYFLLSVVMIGILGFFTAIIIFLINRYRKSSVRGVPYGVPIVVSCLFWIYLSKLS</sequence>
<feature type="transmembrane region" description="Helical" evidence="1">
    <location>
        <begin position="20"/>
        <end position="38"/>
    </location>
</feature>
<reference evidence="3 4" key="1">
    <citation type="submission" date="2020-02" db="EMBL/GenBank/DDBJ databases">
        <title>The draft genome of Grimontia sedimenta sp. nov., isolated from benthic sediments near coral reefs south of Kuwait.</title>
        <authorList>
            <person name="Mahmoud H.M."/>
            <person name="Jose L."/>
            <person name="Eapen S."/>
        </authorList>
    </citation>
    <scope>NUCLEOTIDE SEQUENCE [LARGE SCALE GENOMIC DNA]</scope>
    <source>
        <strain evidence="3 4">S25</strain>
    </source>
</reference>
<evidence type="ECO:0000313" key="3">
    <source>
        <dbReference type="EMBL" id="NGN98317.1"/>
    </source>
</evidence>
<evidence type="ECO:0000256" key="1">
    <source>
        <dbReference type="SAM" id="Phobius"/>
    </source>
</evidence>
<organism evidence="3 4">
    <name type="scientific">Grimontia sedimenti</name>
    <dbReference type="NCBI Taxonomy" id="2711294"/>
    <lineage>
        <taxon>Bacteria</taxon>
        <taxon>Pseudomonadati</taxon>
        <taxon>Pseudomonadota</taxon>
        <taxon>Gammaproteobacteria</taxon>
        <taxon>Vibrionales</taxon>
        <taxon>Vibrionaceae</taxon>
        <taxon>Grimontia</taxon>
    </lineage>
</organism>
<keyword evidence="1" id="KW-0472">Membrane</keyword>
<accession>A0A6M1RQK8</accession>
<dbReference type="Proteomes" id="UP000473008">
    <property type="component" value="Unassembled WGS sequence"/>
</dbReference>
<dbReference type="EMBL" id="JAALDL010000008">
    <property type="protein sequence ID" value="NGN98317.1"/>
    <property type="molecule type" value="Genomic_DNA"/>
</dbReference>
<feature type="transmembrane region" description="Helical" evidence="1">
    <location>
        <begin position="117"/>
        <end position="133"/>
    </location>
</feature>
<dbReference type="Pfam" id="PF01478">
    <property type="entry name" value="Peptidase_A24"/>
    <property type="match status" value="1"/>
</dbReference>